<evidence type="ECO:0000313" key="2">
    <source>
        <dbReference type="Proteomes" id="UP000031327"/>
    </source>
</evidence>
<comment type="caution">
    <text evidence="1">The sequence shown here is derived from an EMBL/GenBank/DDBJ whole genome shotgun (WGS) entry which is preliminary data.</text>
</comment>
<dbReference type="OrthoDB" id="5887304at2"/>
<dbReference type="AlphaFoldDB" id="A0A0C1QC15"/>
<sequence length="97" mass="11082">MITIHREYCLSGEKGLHAHIEVFPTGQLDVDIVELHEHHSTQFDNIKYEHTGADIVITGIEGSTSWQVVLKERDARELSHLISDANEEYEILMRDLG</sequence>
<reference evidence="1 2" key="1">
    <citation type="submission" date="2014-12" db="EMBL/GenBank/DDBJ databases">
        <title>Draft Genome Sequence of Pseudoalteromonas luteoviolacea HI1.</title>
        <authorList>
            <person name="Asahina A.Y."/>
            <person name="Hadfield M.G."/>
        </authorList>
    </citation>
    <scope>NUCLEOTIDE SEQUENCE [LARGE SCALE GENOMIC DNA]</scope>
    <source>
        <strain evidence="1 2">HI1</strain>
    </source>
</reference>
<accession>A0A0C1QC15</accession>
<protein>
    <submittedName>
        <fullName evidence="1">Uncharacterized protein</fullName>
    </submittedName>
</protein>
<dbReference type="EMBL" id="JWIC01000006">
    <property type="protein sequence ID" value="KID56945.1"/>
    <property type="molecule type" value="Genomic_DNA"/>
</dbReference>
<gene>
    <name evidence="1" type="ORF">JF50_13775</name>
</gene>
<name>A0A0C1QC15_9GAMM</name>
<proteinExistence type="predicted"/>
<dbReference type="RefSeq" id="WP_039610005.1">
    <property type="nucleotide sequence ID" value="NZ_JWIC01000006.1"/>
</dbReference>
<organism evidence="1 2">
    <name type="scientific">Pseudoalteromonas luteoviolacea</name>
    <dbReference type="NCBI Taxonomy" id="43657"/>
    <lineage>
        <taxon>Bacteria</taxon>
        <taxon>Pseudomonadati</taxon>
        <taxon>Pseudomonadota</taxon>
        <taxon>Gammaproteobacteria</taxon>
        <taxon>Alteromonadales</taxon>
        <taxon>Pseudoalteromonadaceae</taxon>
        <taxon>Pseudoalteromonas</taxon>
    </lineage>
</organism>
<dbReference type="Proteomes" id="UP000031327">
    <property type="component" value="Unassembled WGS sequence"/>
</dbReference>
<evidence type="ECO:0000313" key="1">
    <source>
        <dbReference type="EMBL" id="KID56945.1"/>
    </source>
</evidence>